<dbReference type="OrthoDB" id="10688062at2759"/>
<dbReference type="AlphaFoldDB" id="A0A9N8F1L9"/>
<dbReference type="EMBL" id="CAICTM010004472">
    <property type="protein sequence ID" value="CAB9531967.1"/>
    <property type="molecule type" value="Genomic_DNA"/>
</dbReference>
<gene>
    <name evidence="2" type="ORF">SEMRO_4474_G354080.1</name>
</gene>
<evidence type="ECO:0000313" key="2">
    <source>
        <dbReference type="EMBL" id="CAB9531967.1"/>
    </source>
</evidence>
<keyword evidence="3" id="KW-1185">Reference proteome</keyword>
<comment type="caution">
    <text evidence="2">The sequence shown here is derived from an EMBL/GenBank/DDBJ whole genome shotgun (WGS) entry which is preliminary data.</text>
</comment>
<evidence type="ECO:0000313" key="3">
    <source>
        <dbReference type="Proteomes" id="UP001153069"/>
    </source>
</evidence>
<reference evidence="2" key="1">
    <citation type="submission" date="2020-06" db="EMBL/GenBank/DDBJ databases">
        <authorList>
            <consortium name="Plant Systems Biology data submission"/>
        </authorList>
    </citation>
    <scope>NUCLEOTIDE SEQUENCE</scope>
    <source>
        <strain evidence="2">D6</strain>
    </source>
</reference>
<proteinExistence type="predicted"/>
<evidence type="ECO:0000256" key="1">
    <source>
        <dbReference type="SAM" id="MobiDB-lite"/>
    </source>
</evidence>
<sequence length="438" mass="48604">MPPPEPAVDDGAAYLEHTRQQMEQAAGKGDYVLAGRLQKKFKQMEELQRGIKEAAQQKDFILAGRLQAQFKDAAQPNKKQKVGAVKYNPNTYSFVDLVNKSINNKNDIELFERDKIQQKILTLCKHGETSPESKKPMSIILWSGRGTGKTSLLRRIATQAEELETKRDCARLMVFDAADLAEIREDLSSGAVIKRVVPALVALHLCKVFGNTKVNSVEFSSQATFTDLWQLDQTLPPSLLAKLEELRDAAQAYDWWKECTTQFNINTASGDDNDPKPIIFIDTAEILAVPNEKAKSPVKDQSVEVSTGVPPTPPRTVLGHAMGGKSPDAPRSHTNSGEKYVILEWLMKSIPVHHVMVVFGTGARRDLPRPSTVQTWTNHADLQPLTTLSENAARQLYLNCKKKDASSPLSEEDLRKIQTAYAVSAGIPRMLTLAFTTD</sequence>
<feature type="non-terminal residue" evidence="2">
    <location>
        <position position="438"/>
    </location>
</feature>
<organism evidence="2 3">
    <name type="scientific">Seminavis robusta</name>
    <dbReference type="NCBI Taxonomy" id="568900"/>
    <lineage>
        <taxon>Eukaryota</taxon>
        <taxon>Sar</taxon>
        <taxon>Stramenopiles</taxon>
        <taxon>Ochrophyta</taxon>
        <taxon>Bacillariophyta</taxon>
        <taxon>Bacillariophyceae</taxon>
        <taxon>Bacillariophycidae</taxon>
        <taxon>Naviculales</taxon>
        <taxon>Naviculaceae</taxon>
        <taxon>Seminavis</taxon>
    </lineage>
</organism>
<accession>A0A9N8F1L9</accession>
<dbReference type="Proteomes" id="UP001153069">
    <property type="component" value="Unassembled WGS sequence"/>
</dbReference>
<dbReference type="SUPFAM" id="SSF52540">
    <property type="entry name" value="P-loop containing nucleoside triphosphate hydrolases"/>
    <property type="match status" value="1"/>
</dbReference>
<name>A0A9N8F1L9_9STRA</name>
<feature type="region of interest" description="Disordered" evidence="1">
    <location>
        <begin position="297"/>
        <end position="335"/>
    </location>
</feature>
<dbReference type="InterPro" id="IPR027417">
    <property type="entry name" value="P-loop_NTPase"/>
</dbReference>
<protein>
    <submittedName>
        <fullName evidence="2">Uncharacterized protein</fullName>
    </submittedName>
</protein>
<dbReference type="Gene3D" id="3.40.50.300">
    <property type="entry name" value="P-loop containing nucleotide triphosphate hydrolases"/>
    <property type="match status" value="1"/>
</dbReference>